<dbReference type="GO" id="GO:0020037">
    <property type="term" value="F:heme binding"/>
    <property type="evidence" value="ECO:0007669"/>
    <property type="project" value="InterPro"/>
</dbReference>
<reference evidence="9 10" key="1">
    <citation type="submission" date="2016-10" db="EMBL/GenBank/DDBJ databases">
        <title>Arsenicibacter rosenii gen. nov., sp. nov., an efficient arsenic-methylating bacterium isolated from an arsenic-contaminated paddy soil.</title>
        <authorList>
            <person name="Huang K."/>
        </authorList>
    </citation>
    <scope>NUCLEOTIDE SEQUENCE [LARGE SCALE GENOMIC DNA]</scope>
    <source>
        <strain evidence="9 10">SM-1</strain>
    </source>
</reference>
<dbReference type="InterPro" id="IPR002324">
    <property type="entry name" value="Cyt_c_ID"/>
</dbReference>
<gene>
    <name evidence="9" type="ORF">BLX24_12835</name>
</gene>
<organism evidence="9 10">
    <name type="scientific">Arsenicibacter rosenii</name>
    <dbReference type="NCBI Taxonomy" id="1750698"/>
    <lineage>
        <taxon>Bacteria</taxon>
        <taxon>Pseudomonadati</taxon>
        <taxon>Bacteroidota</taxon>
        <taxon>Cytophagia</taxon>
        <taxon>Cytophagales</taxon>
        <taxon>Spirosomataceae</taxon>
        <taxon>Arsenicibacter</taxon>
    </lineage>
</organism>
<feature type="transmembrane region" description="Helical" evidence="7">
    <location>
        <begin position="195"/>
        <end position="214"/>
    </location>
</feature>
<accession>A0A1S2VK23</accession>
<feature type="binding site" description="covalent" evidence="6">
    <location>
        <position position="421"/>
    </location>
    <ligand>
        <name>heme c</name>
        <dbReference type="ChEBI" id="CHEBI:61717"/>
    </ligand>
</feature>
<dbReference type="InterPro" id="IPR036909">
    <property type="entry name" value="Cyt_c-like_dom_sf"/>
</dbReference>
<evidence type="ECO:0000256" key="4">
    <source>
        <dbReference type="ARBA" id="ARBA00022982"/>
    </source>
</evidence>
<evidence type="ECO:0000313" key="10">
    <source>
        <dbReference type="Proteomes" id="UP000181790"/>
    </source>
</evidence>
<protein>
    <submittedName>
        <fullName evidence="9">Cytochrome C</fullName>
    </submittedName>
</protein>
<feature type="domain" description="Cytochrome c" evidence="8">
    <location>
        <begin position="363"/>
        <end position="443"/>
    </location>
</feature>
<feature type="transmembrane region" description="Helical" evidence="7">
    <location>
        <begin position="143"/>
        <end position="164"/>
    </location>
</feature>
<comment type="caution">
    <text evidence="9">The sequence shown here is derived from an EMBL/GenBank/DDBJ whole genome shotgun (WGS) entry which is preliminary data.</text>
</comment>
<keyword evidence="10" id="KW-1185">Reference proteome</keyword>
<keyword evidence="7" id="KW-0812">Transmembrane</keyword>
<keyword evidence="3 6" id="KW-0479">Metal-binding</keyword>
<keyword evidence="1" id="KW-0813">Transport</keyword>
<dbReference type="RefSeq" id="WP_071503590.1">
    <property type="nucleotide sequence ID" value="NZ_MORL01000005.1"/>
</dbReference>
<evidence type="ECO:0000256" key="5">
    <source>
        <dbReference type="ARBA" id="ARBA00023004"/>
    </source>
</evidence>
<keyword evidence="7" id="KW-1133">Transmembrane helix</keyword>
<dbReference type="Pfam" id="PF00034">
    <property type="entry name" value="Cytochrom_C"/>
    <property type="match status" value="1"/>
</dbReference>
<dbReference type="InterPro" id="IPR009056">
    <property type="entry name" value="Cyt_c-like_dom"/>
</dbReference>
<dbReference type="GO" id="GO:0009055">
    <property type="term" value="F:electron transfer activity"/>
    <property type="evidence" value="ECO:0007669"/>
    <property type="project" value="InterPro"/>
</dbReference>
<dbReference type="EMBL" id="MORL01000005">
    <property type="protein sequence ID" value="OIN59137.1"/>
    <property type="molecule type" value="Genomic_DNA"/>
</dbReference>
<feature type="transmembrane region" description="Helical" evidence="7">
    <location>
        <begin position="26"/>
        <end position="59"/>
    </location>
</feature>
<dbReference type="Proteomes" id="UP000181790">
    <property type="component" value="Unassembled WGS sequence"/>
</dbReference>
<keyword evidence="7" id="KW-0472">Membrane</keyword>
<evidence type="ECO:0000256" key="3">
    <source>
        <dbReference type="ARBA" id="ARBA00022723"/>
    </source>
</evidence>
<evidence type="ECO:0000256" key="7">
    <source>
        <dbReference type="SAM" id="Phobius"/>
    </source>
</evidence>
<evidence type="ECO:0000313" key="9">
    <source>
        <dbReference type="EMBL" id="OIN59137.1"/>
    </source>
</evidence>
<name>A0A1S2VK23_9BACT</name>
<dbReference type="SUPFAM" id="SSF46626">
    <property type="entry name" value="Cytochrome c"/>
    <property type="match status" value="1"/>
</dbReference>
<keyword evidence="5 6" id="KW-0408">Iron</keyword>
<evidence type="ECO:0000259" key="8">
    <source>
        <dbReference type="PROSITE" id="PS51007"/>
    </source>
</evidence>
<feature type="binding site" description="covalent" evidence="6">
    <location>
        <position position="376"/>
    </location>
    <ligand>
        <name>heme c</name>
        <dbReference type="ChEBI" id="CHEBI:61717"/>
    </ligand>
</feature>
<feature type="transmembrane region" description="Helical" evidence="7">
    <location>
        <begin position="268"/>
        <end position="288"/>
    </location>
</feature>
<evidence type="ECO:0000256" key="2">
    <source>
        <dbReference type="ARBA" id="ARBA00022617"/>
    </source>
</evidence>
<evidence type="ECO:0000256" key="1">
    <source>
        <dbReference type="ARBA" id="ARBA00022448"/>
    </source>
</evidence>
<dbReference type="GO" id="GO:0005506">
    <property type="term" value="F:iron ion binding"/>
    <property type="evidence" value="ECO:0007669"/>
    <property type="project" value="InterPro"/>
</dbReference>
<feature type="binding site" description="covalent" evidence="6">
    <location>
        <position position="380"/>
    </location>
    <ligand>
        <name>heme c</name>
        <dbReference type="ChEBI" id="CHEBI:61717"/>
    </ligand>
</feature>
<keyword evidence="2 6" id="KW-0349">Heme</keyword>
<sequence length="444" mass="49697">MFIQILLQAPTIVQKDIPLPLPVPEWFLIVVLVSMFLVHMLFINFMVGGSIITLAYQLLGLRKPDYDKLAYEVAQTITVNKSMAVVMGIAPLLAINTLYTTYFYTANALTGLMWIMIIPLVTIAFLLLYAHKFLWHRLEKNKLLHISILATSVAIFLFVPLIFLTNVNLMMFPDKWSVVEGFLSALTLPNVFPRYLHFLNACLAASGLLLVWYFGRSSFDFEGKFPALSRYRIRLNLYTVTFYGSVVQFLVGPIVLMTLPTQGLGWNVLGVILTGASIAVFALFWLWKELNAQEAQFGKHFPKIAVTMGIVVLFMGSGRQLYRSNVIDPHRKLVAQKTADYEKMVQEARTEAARPPAAGPATAINMPGETVFNGNCVACHQVDEKLVGPAMKEAAQIYKGNINGLIGWIRKPGKKREGPAMPAQTHLTDEQVKQVAEWILSLNT</sequence>
<keyword evidence="4" id="KW-0249">Electron transport</keyword>
<feature type="transmembrane region" description="Helical" evidence="7">
    <location>
        <begin position="111"/>
        <end position="131"/>
    </location>
</feature>
<comment type="PTM">
    <text evidence="6">Binds 1 heme c group covalently per subunit.</text>
</comment>
<evidence type="ECO:0000256" key="6">
    <source>
        <dbReference type="PIRSR" id="PIRSR602324-1"/>
    </source>
</evidence>
<dbReference type="Gene3D" id="1.10.760.10">
    <property type="entry name" value="Cytochrome c-like domain"/>
    <property type="match status" value="1"/>
</dbReference>
<dbReference type="OrthoDB" id="338827at2"/>
<dbReference type="PRINTS" id="PR00606">
    <property type="entry name" value="CYTCHROMECID"/>
</dbReference>
<feature type="transmembrane region" description="Helical" evidence="7">
    <location>
        <begin position="300"/>
        <end position="322"/>
    </location>
</feature>
<dbReference type="PROSITE" id="PS51007">
    <property type="entry name" value="CYTC"/>
    <property type="match status" value="1"/>
</dbReference>
<feature type="transmembrane region" description="Helical" evidence="7">
    <location>
        <begin position="84"/>
        <end position="105"/>
    </location>
</feature>
<dbReference type="AlphaFoldDB" id="A0A1S2VK23"/>
<feature type="transmembrane region" description="Helical" evidence="7">
    <location>
        <begin position="235"/>
        <end position="256"/>
    </location>
</feature>
<proteinExistence type="predicted"/>